<dbReference type="Proteomes" id="UP001437256">
    <property type="component" value="Unassembled WGS sequence"/>
</dbReference>
<evidence type="ECO:0000313" key="4">
    <source>
        <dbReference type="Proteomes" id="UP001437256"/>
    </source>
</evidence>
<comment type="caution">
    <text evidence="3">The sequence shown here is derived from an EMBL/GenBank/DDBJ whole genome shotgun (WGS) entry which is preliminary data.</text>
</comment>
<feature type="region of interest" description="Disordered" evidence="2">
    <location>
        <begin position="1"/>
        <end position="54"/>
    </location>
</feature>
<sequence length="192" mass="22338">MSSSSISDQTPTITNAHFSHIQFSDQPRRFPGEATDTLLPSSPPSSDDEDEPEPVDLEYFEKSRSLANVLMTTIKILEQKIESWELYYDTAEKEKGRLQHRVDNIREVWKRYQETVETLSETQDALEELQQQSALELNKLSHEFDLECEELRAQVNSLSHQRDVLISENSELKENIEDAERSLDRYRQYAEG</sequence>
<gene>
    <name evidence="3" type="ORF">AAF712_015133</name>
</gene>
<feature type="compositionally biased region" description="Polar residues" evidence="2">
    <location>
        <begin position="1"/>
        <end position="25"/>
    </location>
</feature>
<keyword evidence="1" id="KW-0175">Coiled coil</keyword>
<reference evidence="3 4" key="1">
    <citation type="submission" date="2024-05" db="EMBL/GenBank/DDBJ databases">
        <title>A draft genome resource for the thread blight pathogen Marasmius tenuissimus strain MS-2.</title>
        <authorList>
            <person name="Yulfo-Soto G.E."/>
            <person name="Baruah I.K."/>
            <person name="Amoako-Attah I."/>
            <person name="Bukari Y."/>
            <person name="Meinhardt L.W."/>
            <person name="Bailey B.A."/>
            <person name="Cohen S.P."/>
        </authorList>
    </citation>
    <scope>NUCLEOTIDE SEQUENCE [LARGE SCALE GENOMIC DNA]</scope>
    <source>
        <strain evidence="3 4">MS-2</strain>
    </source>
</reference>
<evidence type="ECO:0000256" key="2">
    <source>
        <dbReference type="SAM" id="MobiDB-lite"/>
    </source>
</evidence>
<evidence type="ECO:0000313" key="3">
    <source>
        <dbReference type="EMBL" id="KAL0058200.1"/>
    </source>
</evidence>
<keyword evidence="4" id="KW-1185">Reference proteome</keyword>
<evidence type="ECO:0000256" key="1">
    <source>
        <dbReference type="SAM" id="Coils"/>
    </source>
</evidence>
<organism evidence="3 4">
    <name type="scientific">Marasmius tenuissimus</name>
    <dbReference type="NCBI Taxonomy" id="585030"/>
    <lineage>
        <taxon>Eukaryota</taxon>
        <taxon>Fungi</taxon>
        <taxon>Dikarya</taxon>
        <taxon>Basidiomycota</taxon>
        <taxon>Agaricomycotina</taxon>
        <taxon>Agaricomycetes</taxon>
        <taxon>Agaricomycetidae</taxon>
        <taxon>Agaricales</taxon>
        <taxon>Marasmiineae</taxon>
        <taxon>Marasmiaceae</taxon>
        <taxon>Marasmius</taxon>
    </lineage>
</organism>
<dbReference type="EMBL" id="JBBXMP010000349">
    <property type="protein sequence ID" value="KAL0058200.1"/>
    <property type="molecule type" value="Genomic_DNA"/>
</dbReference>
<protein>
    <submittedName>
        <fullName evidence="3">Uncharacterized protein</fullName>
    </submittedName>
</protein>
<accession>A0ABR2Z942</accession>
<name>A0ABR2Z942_9AGAR</name>
<feature type="coiled-coil region" evidence="1">
    <location>
        <begin position="74"/>
        <end position="189"/>
    </location>
</feature>
<proteinExistence type="predicted"/>